<evidence type="ECO:0000256" key="7">
    <source>
        <dbReference type="ARBA" id="ARBA00023328"/>
    </source>
</evidence>
<keyword evidence="7" id="KW-0137">Centromere</keyword>
<keyword evidence="10" id="KW-1185">Reference proteome</keyword>
<name>A0ABQ7SWP2_PHRPL</name>
<keyword evidence="6" id="KW-0539">Nucleus</keyword>
<accession>A0ABQ7SWP2</accession>
<comment type="subcellular location">
    <subcellularLocation>
        <location evidence="2">Chromosome</location>
        <location evidence="2">Centromere</location>
    </subcellularLocation>
    <subcellularLocation>
        <location evidence="1">Nucleus</location>
    </subcellularLocation>
</comment>
<proteinExistence type="inferred from homology"/>
<gene>
    <name evidence="9" type="ORF">JD844_023447</name>
</gene>
<dbReference type="InterPro" id="IPR025212">
    <property type="entry name" value="CAD_CENP-Q"/>
</dbReference>
<evidence type="ECO:0000256" key="8">
    <source>
        <dbReference type="SAM" id="Coils"/>
    </source>
</evidence>
<evidence type="ECO:0000256" key="3">
    <source>
        <dbReference type="ARBA" id="ARBA00008191"/>
    </source>
</evidence>
<evidence type="ECO:0000256" key="4">
    <source>
        <dbReference type="ARBA" id="ARBA00016397"/>
    </source>
</evidence>
<organism evidence="9 10">
    <name type="scientific">Phrynosoma platyrhinos</name>
    <name type="common">Desert horned lizard</name>
    <dbReference type="NCBI Taxonomy" id="52577"/>
    <lineage>
        <taxon>Eukaryota</taxon>
        <taxon>Metazoa</taxon>
        <taxon>Chordata</taxon>
        <taxon>Craniata</taxon>
        <taxon>Vertebrata</taxon>
        <taxon>Euteleostomi</taxon>
        <taxon>Lepidosauria</taxon>
        <taxon>Squamata</taxon>
        <taxon>Bifurcata</taxon>
        <taxon>Unidentata</taxon>
        <taxon>Episquamata</taxon>
        <taxon>Toxicofera</taxon>
        <taxon>Iguania</taxon>
        <taxon>Phrynosomatidae</taxon>
        <taxon>Phrynosomatinae</taxon>
        <taxon>Phrynosoma</taxon>
    </lineage>
</organism>
<keyword evidence="8" id="KW-0175">Coiled coil</keyword>
<reference evidence="9 10" key="1">
    <citation type="journal article" date="2022" name="Gigascience">
        <title>A chromosome-level genome assembly and annotation of the desert horned lizard, Phrynosoma platyrhinos, provides insight into chromosomal rearrangements among reptiles.</title>
        <authorList>
            <person name="Koochekian N."/>
            <person name="Ascanio A."/>
            <person name="Farleigh K."/>
            <person name="Card D.C."/>
            <person name="Schield D.R."/>
            <person name="Castoe T.A."/>
            <person name="Jezkova T."/>
        </authorList>
    </citation>
    <scope>NUCLEOTIDE SEQUENCE [LARGE SCALE GENOMIC DNA]</scope>
    <source>
        <strain evidence="9">NK-2021</strain>
    </source>
</reference>
<keyword evidence="5" id="KW-0158">Chromosome</keyword>
<protein>
    <recommendedName>
        <fullName evidence="4">Centromere protein Q</fullName>
    </recommendedName>
</protein>
<dbReference type="EMBL" id="JAIPUX010003289">
    <property type="protein sequence ID" value="KAH0621809.1"/>
    <property type="molecule type" value="Genomic_DNA"/>
</dbReference>
<evidence type="ECO:0000256" key="5">
    <source>
        <dbReference type="ARBA" id="ARBA00022454"/>
    </source>
</evidence>
<feature type="coiled-coil region" evidence="8">
    <location>
        <begin position="87"/>
        <end position="142"/>
    </location>
</feature>
<comment type="caution">
    <text evidence="9">The sequence shown here is derived from an EMBL/GenBank/DDBJ whole genome shotgun (WGS) entry which is preliminary data.</text>
</comment>
<evidence type="ECO:0000256" key="1">
    <source>
        <dbReference type="ARBA" id="ARBA00004123"/>
    </source>
</evidence>
<evidence type="ECO:0000313" key="9">
    <source>
        <dbReference type="EMBL" id="KAH0621809.1"/>
    </source>
</evidence>
<evidence type="ECO:0000256" key="2">
    <source>
        <dbReference type="ARBA" id="ARBA00004584"/>
    </source>
</evidence>
<dbReference type="PANTHER" id="PTHR31345:SF3">
    <property type="entry name" value="CENTROMERE PROTEIN Q"/>
    <property type="match status" value="1"/>
</dbReference>
<comment type="similarity">
    <text evidence="3">Belongs to the CENP-Q/OKP1 family.</text>
</comment>
<dbReference type="PANTHER" id="PTHR31345">
    <property type="entry name" value="CENTROMERE PROTEIN Q"/>
    <property type="match status" value="1"/>
</dbReference>
<dbReference type="Proteomes" id="UP000826234">
    <property type="component" value="Unassembled WGS sequence"/>
</dbReference>
<evidence type="ECO:0000256" key="6">
    <source>
        <dbReference type="ARBA" id="ARBA00023242"/>
    </source>
</evidence>
<evidence type="ECO:0000313" key="10">
    <source>
        <dbReference type="Proteomes" id="UP000826234"/>
    </source>
</evidence>
<sequence>MMRTCDLVEALAIVVHCQLQPTSGFSDYPENSPAMSDILQCPAWHVSPATSGSHHNRHINDRLLNSFETLRVPVEKLSSWKNVHKILAKEKKRSVVIEEGLEELQKELDKVLQAAELREKSIECFQNKLQELKSELAAEEAAAIKNELLKFRNEQLLNDLNTIQQSDEMKTVSAFLEQVNENIDF</sequence>